<keyword evidence="3" id="KW-0460">Magnesium</keyword>
<dbReference type="InterPro" id="IPR020084">
    <property type="entry name" value="NUDIX_hydrolase_CS"/>
</dbReference>
<sequence>MRPLTLGVRAAIFDEAGRVFLVKHSYVRGWHLPGGGVEPGETAGDALRREVREETGLEITGEPALHGVFFNRRVSRRDHVLVYAVRKFSMKETAAGGLEIVDRGFFPPSALPADATRATRARLDELVHGTPLDPDW</sequence>
<organism evidence="6 7">
    <name type="scientific">Lichenifustis flavocetrariae</name>
    <dbReference type="NCBI Taxonomy" id="2949735"/>
    <lineage>
        <taxon>Bacteria</taxon>
        <taxon>Pseudomonadati</taxon>
        <taxon>Pseudomonadota</taxon>
        <taxon>Alphaproteobacteria</taxon>
        <taxon>Hyphomicrobiales</taxon>
        <taxon>Lichenihabitantaceae</taxon>
        <taxon>Lichenifustis</taxon>
    </lineage>
</organism>
<dbReference type="PROSITE" id="PS51462">
    <property type="entry name" value="NUDIX"/>
    <property type="match status" value="1"/>
</dbReference>
<evidence type="ECO:0000313" key="7">
    <source>
        <dbReference type="Proteomes" id="UP001165667"/>
    </source>
</evidence>
<dbReference type="SUPFAM" id="SSF55811">
    <property type="entry name" value="Nudix"/>
    <property type="match status" value="1"/>
</dbReference>
<evidence type="ECO:0000259" key="5">
    <source>
        <dbReference type="PROSITE" id="PS51462"/>
    </source>
</evidence>
<dbReference type="PANTHER" id="PTHR43046">
    <property type="entry name" value="GDP-MANNOSE MANNOSYL HYDROLASE"/>
    <property type="match status" value="1"/>
</dbReference>
<comment type="caution">
    <text evidence="6">The sequence shown here is derived from an EMBL/GenBank/DDBJ whole genome shotgun (WGS) entry which is preliminary data.</text>
</comment>
<keyword evidence="7" id="KW-1185">Reference proteome</keyword>
<evidence type="ECO:0000313" key="6">
    <source>
        <dbReference type="EMBL" id="MCW6508600.1"/>
    </source>
</evidence>
<dbReference type="PROSITE" id="PS00893">
    <property type="entry name" value="NUDIX_BOX"/>
    <property type="match status" value="1"/>
</dbReference>
<protein>
    <submittedName>
        <fullName evidence="6">NUDIX domain-containing protein</fullName>
    </submittedName>
</protein>
<gene>
    <name evidence="6" type="ORF">M8523_11285</name>
</gene>
<evidence type="ECO:0000256" key="2">
    <source>
        <dbReference type="ARBA" id="ARBA00022801"/>
    </source>
</evidence>
<dbReference type="Gene3D" id="3.90.79.10">
    <property type="entry name" value="Nucleoside Triphosphate Pyrophosphohydrolase"/>
    <property type="match status" value="1"/>
</dbReference>
<dbReference type="PRINTS" id="PR00502">
    <property type="entry name" value="NUDIXFAMILY"/>
</dbReference>
<dbReference type="Pfam" id="PF00293">
    <property type="entry name" value="NUDIX"/>
    <property type="match status" value="1"/>
</dbReference>
<feature type="domain" description="Nudix hydrolase" evidence="5">
    <location>
        <begin position="3"/>
        <end position="128"/>
    </location>
</feature>
<proteinExistence type="inferred from homology"/>
<comment type="cofactor">
    <cofactor evidence="1">
        <name>Mg(2+)</name>
        <dbReference type="ChEBI" id="CHEBI:18420"/>
    </cofactor>
</comment>
<keyword evidence="2 4" id="KW-0378">Hydrolase</keyword>
<evidence type="ECO:0000256" key="1">
    <source>
        <dbReference type="ARBA" id="ARBA00001946"/>
    </source>
</evidence>
<dbReference type="Proteomes" id="UP001165667">
    <property type="component" value="Unassembled WGS sequence"/>
</dbReference>
<dbReference type="PANTHER" id="PTHR43046:SF12">
    <property type="entry name" value="GDP-MANNOSE MANNOSYL HYDROLASE"/>
    <property type="match status" value="1"/>
</dbReference>
<dbReference type="InterPro" id="IPR000086">
    <property type="entry name" value="NUDIX_hydrolase_dom"/>
</dbReference>
<name>A0AA42CMQ4_9HYPH</name>
<comment type="similarity">
    <text evidence="4">Belongs to the Nudix hydrolase family.</text>
</comment>
<dbReference type="GO" id="GO:0016787">
    <property type="term" value="F:hydrolase activity"/>
    <property type="evidence" value="ECO:0007669"/>
    <property type="project" value="UniProtKB-KW"/>
</dbReference>
<accession>A0AA42CMQ4</accession>
<evidence type="ECO:0000256" key="4">
    <source>
        <dbReference type="RuleBase" id="RU003476"/>
    </source>
</evidence>
<dbReference type="AlphaFoldDB" id="A0AA42CMQ4"/>
<dbReference type="CDD" id="cd04680">
    <property type="entry name" value="NUDIX_Hydrolase"/>
    <property type="match status" value="1"/>
</dbReference>
<reference evidence="6" key="1">
    <citation type="submission" date="2022-05" db="EMBL/GenBank/DDBJ databases">
        <authorList>
            <person name="Pankratov T."/>
        </authorList>
    </citation>
    <scope>NUCLEOTIDE SEQUENCE</scope>
    <source>
        <strain evidence="6">BP6-180914</strain>
    </source>
</reference>
<dbReference type="EMBL" id="JAMOIM010000006">
    <property type="protein sequence ID" value="MCW6508600.1"/>
    <property type="molecule type" value="Genomic_DNA"/>
</dbReference>
<dbReference type="InterPro" id="IPR015797">
    <property type="entry name" value="NUDIX_hydrolase-like_dom_sf"/>
</dbReference>
<dbReference type="InterPro" id="IPR020476">
    <property type="entry name" value="Nudix_hydrolase"/>
</dbReference>
<evidence type="ECO:0000256" key="3">
    <source>
        <dbReference type="ARBA" id="ARBA00022842"/>
    </source>
</evidence>